<evidence type="ECO:0000313" key="2">
    <source>
        <dbReference type="EMBL" id="KAK6356269.1"/>
    </source>
</evidence>
<dbReference type="AlphaFoldDB" id="A0AAN8NFR2"/>
<keyword evidence="3" id="KW-1185">Reference proteome</keyword>
<protein>
    <submittedName>
        <fullName evidence="2">Uncharacterized protein</fullName>
    </submittedName>
</protein>
<evidence type="ECO:0000313" key="3">
    <source>
        <dbReference type="Proteomes" id="UP001313282"/>
    </source>
</evidence>
<comment type="caution">
    <text evidence="2">The sequence shown here is derived from an EMBL/GenBank/DDBJ whole genome shotgun (WGS) entry which is preliminary data.</text>
</comment>
<feature type="compositionally biased region" description="Low complexity" evidence="1">
    <location>
        <begin position="1"/>
        <end position="13"/>
    </location>
</feature>
<feature type="compositionally biased region" description="Gly residues" evidence="1">
    <location>
        <begin position="72"/>
        <end position="82"/>
    </location>
</feature>
<sequence>MSTSSSSPASQVPTPSPPTVPLYTNYILDTSLRTRFQLTKLEGEAICTELSIAKKQIDELIKAVEGMGVVDGGGLNSGGSGSGSKSNDDWGVKGVVEELKRMEREVREKTGRMGEVMEGMDGLEVEVEVWLRNQSRLRNYRPR</sequence>
<proteinExistence type="predicted"/>
<reference evidence="2 3" key="1">
    <citation type="submission" date="2019-10" db="EMBL/GenBank/DDBJ databases">
        <authorList>
            <person name="Palmer J.M."/>
        </authorList>
    </citation>
    <scope>NUCLEOTIDE SEQUENCE [LARGE SCALE GENOMIC DNA]</scope>
    <source>
        <strain evidence="2 3">TWF718</strain>
    </source>
</reference>
<name>A0AAN8NFR2_9PEZI</name>
<feature type="region of interest" description="Disordered" evidence="1">
    <location>
        <begin position="72"/>
        <end position="92"/>
    </location>
</feature>
<dbReference type="Proteomes" id="UP001313282">
    <property type="component" value="Unassembled WGS sequence"/>
</dbReference>
<gene>
    <name evidence="2" type="ORF">TWF718_000638</name>
</gene>
<organism evidence="2 3">
    <name type="scientific">Orbilia javanica</name>
    <dbReference type="NCBI Taxonomy" id="47235"/>
    <lineage>
        <taxon>Eukaryota</taxon>
        <taxon>Fungi</taxon>
        <taxon>Dikarya</taxon>
        <taxon>Ascomycota</taxon>
        <taxon>Pezizomycotina</taxon>
        <taxon>Orbiliomycetes</taxon>
        <taxon>Orbiliales</taxon>
        <taxon>Orbiliaceae</taxon>
        <taxon>Orbilia</taxon>
    </lineage>
</organism>
<feature type="region of interest" description="Disordered" evidence="1">
    <location>
        <begin position="1"/>
        <end position="21"/>
    </location>
</feature>
<evidence type="ECO:0000256" key="1">
    <source>
        <dbReference type="SAM" id="MobiDB-lite"/>
    </source>
</evidence>
<dbReference type="EMBL" id="JAVHNR010000001">
    <property type="protein sequence ID" value="KAK6356269.1"/>
    <property type="molecule type" value="Genomic_DNA"/>
</dbReference>
<accession>A0AAN8NFR2</accession>